<comment type="caution">
    <text evidence="4">The sequence shown here is derived from an EMBL/GenBank/DDBJ whole genome shotgun (WGS) entry which is preliminary data.</text>
</comment>
<feature type="domain" description="SHSP" evidence="3">
    <location>
        <begin position="41"/>
        <end position="152"/>
    </location>
</feature>
<dbReference type="Proteomes" id="UP000517916">
    <property type="component" value="Unassembled WGS sequence"/>
</dbReference>
<dbReference type="EMBL" id="JACJID010000010">
    <property type="protein sequence ID" value="MBA8932015.1"/>
    <property type="molecule type" value="Genomic_DNA"/>
</dbReference>
<evidence type="ECO:0000256" key="1">
    <source>
        <dbReference type="PROSITE-ProRule" id="PRU00285"/>
    </source>
</evidence>
<name>A0ABR6BYU1_9PSEU</name>
<evidence type="ECO:0000259" key="3">
    <source>
        <dbReference type="PROSITE" id="PS01031"/>
    </source>
</evidence>
<dbReference type="SUPFAM" id="SSF49764">
    <property type="entry name" value="HSP20-like chaperones"/>
    <property type="match status" value="1"/>
</dbReference>
<gene>
    <name evidence="4" type="ORF">BC739_009274</name>
</gene>
<dbReference type="PANTHER" id="PTHR11527">
    <property type="entry name" value="HEAT-SHOCK PROTEIN 20 FAMILY MEMBER"/>
    <property type="match status" value="1"/>
</dbReference>
<dbReference type="InterPro" id="IPR002068">
    <property type="entry name" value="A-crystallin/Hsp20_dom"/>
</dbReference>
<dbReference type="CDD" id="cd06464">
    <property type="entry name" value="ACD_sHsps-like"/>
    <property type="match status" value="1"/>
</dbReference>
<dbReference type="Pfam" id="PF00011">
    <property type="entry name" value="HSP20"/>
    <property type="match status" value="1"/>
</dbReference>
<dbReference type="RefSeq" id="WP_025357128.1">
    <property type="nucleotide sequence ID" value="NZ_BAAABQ010000049.1"/>
</dbReference>
<evidence type="ECO:0000313" key="4">
    <source>
        <dbReference type="EMBL" id="MBA8932015.1"/>
    </source>
</evidence>
<protein>
    <submittedName>
        <fullName evidence="4">HSP20 family protein</fullName>
    </submittedName>
</protein>
<comment type="similarity">
    <text evidence="1 2">Belongs to the small heat shock protein (HSP20) family.</text>
</comment>
<dbReference type="InterPro" id="IPR031107">
    <property type="entry name" value="Small_HSP"/>
</dbReference>
<dbReference type="Gene3D" id="2.60.40.790">
    <property type="match status" value="1"/>
</dbReference>
<evidence type="ECO:0000256" key="2">
    <source>
        <dbReference type="RuleBase" id="RU003616"/>
    </source>
</evidence>
<sequence length="152" mass="17185">MAQHLVRPHSPFGSWDPLHELEDLYGQLGRWMDSFTDRGEDISQTAWSPLADVTETAEDYLIEIDLPGVRREDVTIDLAGSELTVSGMLEQAERRGAHRRRARRTGRFLYRVSLPQDLAADKIDAKLRDGVLTIRVPKSEVAKPHRIAISAK</sequence>
<evidence type="ECO:0000313" key="5">
    <source>
        <dbReference type="Proteomes" id="UP000517916"/>
    </source>
</evidence>
<dbReference type="InterPro" id="IPR008978">
    <property type="entry name" value="HSP20-like_chaperone"/>
</dbReference>
<organism evidence="4 5">
    <name type="scientific">Kutzneria viridogrisea</name>
    <dbReference type="NCBI Taxonomy" id="47990"/>
    <lineage>
        <taxon>Bacteria</taxon>
        <taxon>Bacillati</taxon>
        <taxon>Actinomycetota</taxon>
        <taxon>Actinomycetes</taxon>
        <taxon>Pseudonocardiales</taxon>
        <taxon>Pseudonocardiaceae</taxon>
        <taxon>Kutzneria</taxon>
    </lineage>
</organism>
<dbReference type="PROSITE" id="PS01031">
    <property type="entry name" value="SHSP"/>
    <property type="match status" value="1"/>
</dbReference>
<keyword evidence="5" id="KW-1185">Reference proteome</keyword>
<reference evidence="4 5" key="1">
    <citation type="submission" date="2020-08" db="EMBL/GenBank/DDBJ databases">
        <title>Genomic Encyclopedia of Archaeal and Bacterial Type Strains, Phase II (KMG-II): from individual species to whole genera.</title>
        <authorList>
            <person name="Goeker M."/>
        </authorList>
    </citation>
    <scope>NUCLEOTIDE SEQUENCE [LARGE SCALE GENOMIC DNA]</scope>
    <source>
        <strain evidence="4 5">DSM 43850</strain>
    </source>
</reference>
<proteinExistence type="inferred from homology"/>
<accession>A0ABR6BYU1</accession>